<accession>A0A075MUU7</accession>
<dbReference type="GeneID" id="41599053"/>
<proteinExistence type="predicted"/>
<dbReference type="RefSeq" id="WP_148701848.1">
    <property type="nucleotide sequence ID" value="NZ_CP007174.1"/>
</dbReference>
<evidence type="ECO:0000313" key="1">
    <source>
        <dbReference type="EMBL" id="AIF85436.1"/>
    </source>
</evidence>
<dbReference type="STRING" id="1459636.NTE_03408"/>
<organism evidence="1 2">
    <name type="scientific">Candidatus Nitrososphaera evergladensis SR1</name>
    <dbReference type="NCBI Taxonomy" id="1459636"/>
    <lineage>
        <taxon>Archaea</taxon>
        <taxon>Nitrososphaerota</taxon>
        <taxon>Nitrososphaeria</taxon>
        <taxon>Nitrososphaerales</taxon>
        <taxon>Nitrososphaeraceae</taxon>
        <taxon>Nitrososphaera</taxon>
    </lineage>
</organism>
<dbReference type="EMBL" id="CP007174">
    <property type="protein sequence ID" value="AIF85436.1"/>
    <property type="molecule type" value="Genomic_DNA"/>
</dbReference>
<reference evidence="1 2" key="1">
    <citation type="journal article" date="2014" name="PLoS ONE">
        <title>Genome Sequence of Candidatus Nitrososphaera evergladensis from Group I.1b Enriched from Everglades Soil Reveals Novel Genomic Features of the Ammonia-Oxidizing Archaea.</title>
        <authorList>
            <person name="Zhalnina K.V."/>
            <person name="Dias R."/>
            <person name="Leonard M.T."/>
            <person name="Dorr de Quadros P."/>
            <person name="Camargo F.A."/>
            <person name="Drew J.C."/>
            <person name="Farmerie W.G."/>
            <person name="Daroub S.H."/>
            <person name="Triplett E.W."/>
        </authorList>
    </citation>
    <scope>NUCLEOTIDE SEQUENCE [LARGE SCALE GENOMIC DNA]</scope>
    <source>
        <strain evidence="1 2">SR1</strain>
    </source>
</reference>
<protein>
    <submittedName>
        <fullName evidence="1">Uncharacterized protein</fullName>
    </submittedName>
</protein>
<evidence type="ECO:0000313" key="2">
    <source>
        <dbReference type="Proteomes" id="UP000028194"/>
    </source>
</evidence>
<dbReference type="HOGENOM" id="CLU_1551750_0_0_2"/>
<dbReference type="AlphaFoldDB" id="A0A075MUU7"/>
<dbReference type="InterPro" id="IPR019668">
    <property type="entry name" value="Uncharacterised_YtzC"/>
</dbReference>
<sequence>MMSSTSKSTRSKKTILLSAIFAMAVLLLGASSSAISAKAWAQAPTADIKSKAKEIENTVISALKSYATGIGAKYIDLDLLTQAPPTTGNNTGGGVPTVVNQTAYTDAMNMIAKAQNQLQSLSQTANPQQATLIAKAQGGVEALKTLMERKAPINLAEDVAQSPIVNNLRQLS</sequence>
<dbReference type="Pfam" id="PF10732">
    <property type="entry name" value="DUF2524"/>
    <property type="match status" value="1"/>
</dbReference>
<keyword evidence="2" id="KW-1185">Reference proteome</keyword>
<name>A0A075MUU7_9ARCH</name>
<dbReference type="Proteomes" id="UP000028194">
    <property type="component" value="Chromosome"/>
</dbReference>
<dbReference type="KEGG" id="nev:NTE_03408"/>
<gene>
    <name evidence="1" type="ORF">NTE_03408</name>
</gene>